<dbReference type="EMBL" id="MT141497">
    <property type="protein sequence ID" value="QJA63446.1"/>
    <property type="molecule type" value="Genomic_DNA"/>
</dbReference>
<reference evidence="1" key="1">
    <citation type="submission" date="2020-03" db="EMBL/GenBank/DDBJ databases">
        <title>The deep terrestrial virosphere.</title>
        <authorList>
            <person name="Holmfeldt K."/>
            <person name="Nilsson E."/>
            <person name="Simone D."/>
            <person name="Lopez-Fernandez M."/>
            <person name="Wu X."/>
            <person name="de Brujin I."/>
            <person name="Lundin D."/>
            <person name="Andersson A."/>
            <person name="Bertilsson S."/>
            <person name="Dopson M."/>
        </authorList>
    </citation>
    <scope>NUCLEOTIDE SEQUENCE</scope>
    <source>
        <strain evidence="1">MM415B00627</strain>
    </source>
</reference>
<sequence length="106" mass="11310">MQKGKLPKSWPPPREVLEDVAGTLTFVENGTTIVVVPANVATIYVDSSDDFVSLLSINGDLLATGCRSHIESMAKVISVSASVAQLRRMIVDPEAGNQEEAARVEA</sequence>
<protein>
    <submittedName>
        <fullName evidence="1">Uncharacterized protein</fullName>
    </submittedName>
</protein>
<evidence type="ECO:0000313" key="1">
    <source>
        <dbReference type="EMBL" id="QJA63446.1"/>
    </source>
</evidence>
<proteinExistence type="predicted"/>
<dbReference type="AlphaFoldDB" id="A0A6M3J0E7"/>
<name>A0A6M3J0E7_9ZZZZ</name>
<gene>
    <name evidence="1" type="ORF">MM415B00627_0028</name>
</gene>
<accession>A0A6M3J0E7</accession>
<organism evidence="1">
    <name type="scientific">viral metagenome</name>
    <dbReference type="NCBI Taxonomy" id="1070528"/>
    <lineage>
        <taxon>unclassified sequences</taxon>
        <taxon>metagenomes</taxon>
        <taxon>organismal metagenomes</taxon>
    </lineage>
</organism>